<feature type="compositionally biased region" description="Basic and acidic residues" evidence="10">
    <location>
        <begin position="220"/>
        <end position="229"/>
    </location>
</feature>
<comment type="subcellular location">
    <subcellularLocation>
        <location evidence="1">Host Golgi apparatus</location>
    </subcellularLocation>
    <subcellularLocation>
        <location evidence="2">Host cytoplasm</location>
    </subcellularLocation>
    <subcellularLocation>
        <location evidence="3">Virion tegument</location>
    </subcellularLocation>
</comment>
<reference evidence="11 12" key="1">
    <citation type="journal article" date="2020" name="J. Virol.">
        <title>Characterization of a Novel Alphaherpesvirus Isolated from the Fruit Bat Pteropus lylei in Vietnam.</title>
        <authorList>
            <person name="Inagaki T."/>
            <person name="Yamada S."/>
            <person name="Fujii H."/>
            <person name="Yoshikawa T."/>
            <person name="Shibamura M."/>
            <person name="Harada S."/>
            <person name="Fukushi S."/>
            <person name="Le M.Q."/>
            <person name="Nguyen C.T."/>
            <person name="Nguyen T.T.T."/>
            <person name="Nguyen T.T."/>
            <person name="Nguyen T.T."/>
            <person name="Quach V.T."/>
            <person name="Thong V.D."/>
            <person name="Mori K."/>
            <person name="Sasaki M."/>
            <person name="Setiyono A."/>
            <person name="Handharyani E."/>
            <person name="Takeyama H."/>
            <person name="Hasebe F."/>
            <person name="Saijo M."/>
        </authorList>
    </citation>
    <scope>NUCLEOTIDE SEQUENCE [LARGE SCALE GENOMIC DNA]</scope>
</reference>
<dbReference type="GeneID" id="80540241"/>
<evidence type="ECO:0000256" key="8">
    <source>
        <dbReference type="ARBA" id="ARBA00022844"/>
    </source>
</evidence>
<keyword evidence="6" id="KW-0920">Virion tegument</keyword>
<keyword evidence="7" id="KW-1040">Host Golgi apparatus</keyword>
<feature type="compositionally biased region" description="Pro residues" evidence="10">
    <location>
        <begin position="194"/>
        <end position="210"/>
    </location>
</feature>
<keyword evidence="8" id="KW-0946">Virion</keyword>
<evidence type="ECO:0000256" key="4">
    <source>
        <dbReference type="ARBA" id="ARBA00006551"/>
    </source>
</evidence>
<protein>
    <submittedName>
        <fullName evidence="11">Tegument protein</fullName>
    </submittedName>
</protein>
<name>A0A510J7E2_9ALPH</name>
<evidence type="ECO:0000256" key="1">
    <source>
        <dbReference type="ARBA" id="ARBA00004136"/>
    </source>
</evidence>
<proteinExistence type="inferred from homology"/>
<keyword evidence="12" id="KW-1185">Reference proteome</keyword>
<comment type="similarity">
    <text evidence="4">Belongs to the herpesviridae UL51 family.</text>
</comment>
<sequence length="229" mass="24591">MAGFLGALCGWRAGPEEHYEMIRGAVPPTEAEPRLKEALTVVNALLPAPITLDDALESLDETRRLVKARTLARTYHTCMVNLERLSRHQPNCDAPSLDGAVAAHREKMRRLADTCMATILQMYMSVGSSDKSADVLVSQAIRSMAESEVVMEDVAIAEKALGLQTSITPKPQSSTPPSPKAPLPAETQCLLPDLPAPPAPVPSALPPPKQKTPHLRSKAAKPEAEALLV</sequence>
<dbReference type="GO" id="GO:0044177">
    <property type="term" value="C:host cell Golgi apparatus"/>
    <property type="evidence" value="ECO:0007669"/>
    <property type="project" value="UniProtKB-SubCell"/>
</dbReference>
<dbReference type="KEGG" id="vg:80540241"/>
<dbReference type="GO" id="GO:0019033">
    <property type="term" value="C:viral tegument"/>
    <property type="evidence" value="ECO:0007669"/>
    <property type="project" value="UniProtKB-SubCell"/>
</dbReference>
<evidence type="ECO:0000256" key="10">
    <source>
        <dbReference type="SAM" id="MobiDB-lite"/>
    </source>
</evidence>
<dbReference type="RefSeq" id="YP_010801533.1">
    <property type="nucleotide sequence ID" value="NC_076965.1"/>
</dbReference>
<dbReference type="InterPro" id="IPR007625">
    <property type="entry name" value="Herpes_UL51"/>
</dbReference>
<keyword evidence="9" id="KW-1035">Host cytoplasm</keyword>
<organism evidence="11 12">
    <name type="scientific">pteropodid alphaherpesvirus 2</name>
    <dbReference type="NCBI Taxonomy" id="3118716"/>
    <lineage>
        <taxon>Viruses</taxon>
        <taxon>Duplodnaviria</taxon>
        <taxon>Heunggongvirae</taxon>
        <taxon>Peploviricota</taxon>
        <taxon>Herviviricetes</taxon>
        <taxon>Herpesvirales</taxon>
        <taxon>Orthoherpesviridae</taxon>
        <taxon>Alphaherpesvirinae</taxon>
        <taxon>Simplexvirus</taxon>
        <taxon>Simplexvirus pteropodidalpha2</taxon>
    </lineage>
</organism>
<dbReference type="Proteomes" id="UP001143588">
    <property type="component" value="Segment"/>
</dbReference>
<accession>A0A510J7E2</accession>
<gene>
    <name evidence="11" type="primary">UL51</name>
</gene>
<evidence type="ECO:0000256" key="9">
    <source>
        <dbReference type="ARBA" id="ARBA00023200"/>
    </source>
</evidence>
<evidence type="ECO:0000256" key="7">
    <source>
        <dbReference type="ARBA" id="ARBA00022812"/>
    </source>
</evidence>
<evidence type="ECO:0000256" key="6">
    <source>
        <dbReference type="ARBA" id="ARBA00022580"/>
    </source>
</evidence>
<feature type="region of interest" description="Disordered" evidence="10">
    <location>
        <begin position="165"/>
        <end position="229"/>
    </location>
</feature>
<evidence type="ECO:0000256" key="3">
    <source>
        <dbReference type="ARBA" id="ARBA00004535"/>
    </source>
</evidence>
<dbReference type="EMBL" id="LC492974">
    <property type="protein sequence ID" value="BBM13224.1"/>
    <property type="molecule type" value="Genomic_DNA"/>
</dbReference>
<evidence type="ECO:0000313" key="11">
    <source>
        <dbReference type="EMBL" id="BBM13224.1"/>
    </source>
</evidence>
<evidence type="ECO:0000256" key="2">
    <source>
        <dbReference type="ARBA" id="ARBA00004192"/>
    </source>
</evidence>
<evidence type="ECO:0000256" key="5">
    <source>
        <dbReference type="ARBA" id="ARBA00022553"/>
    </source>
</evidence>
<dbReference type="Pfam" id="PF04540">
    <property type="entry name" value="Herpes_UL51"/>
    <property type="match status" value="1"/>
</dbReference>
<keyword evidence="5" id="KW-0597">Phosphoprotein</keyword>
<evidence type="ECO:0000313" key="12">
    <source>
        <dbReference type="Proteomes" id="UP001143588"/>
    </source>
</evidence>